<evidence type="ECO:0000256" key="3">
    <source>
        <dbReference type="ARBA" id="ARBA00023274"/>
    </source>
</evidence>
<evidence type="ECO:0000259" key="4">
    <source>
        <dbReference type="Pfam" id="PF00177"/>
    </source>
</evidence>
<dbReference type="GO" id="GO:1990904">
    <property type="term" value="C:ribonucleoprotein complex"/>
    <property type="evidence" value="ECO:0007669"/>
    <property type="project" value="UniProtKB-KW"/>
</dbReference>
<dbReference type="Proteomes" id="UP001219518">
    <property type="component" value="Unassembled WGS sequence"/>
</dbReference>
<dbReference type="Pfam" id="PF00177">
    <property type="entry name" value="Ribosomal_S7"/>
    <property type="match status" value="1"/>
</dbReference>
<keyword evidence="6" id="KW-1185">Reference proteome</keyword>
<gene>
    <name evidence="5" type="ORF">KUF71_005308</name>
</gene>
<dbReference type="AlphaFoldDB" id="A0AAE1LTS8"/>
<evidence type="ECO:0000313" key="5">
    <source>
        <dbReference type="EMBL" id="KAK3930574.1"/>
    </source>
</evidence>
<dbReference type="InterPro" id="IPR023798">
    <property type="entry name" value="Ribosomal_uS7_dom"/>
</dbReference>
<dbReference type="InterPro" id="IPR036823">
    <property type="entry name" value="Ribosomal_uS7_dom_sf"/>
</dbReference>
<dbReference type="EMBL" id="JAHWGI010001411">
    <property type="protein sequence ID" value="KAK3930574.1"/>
    <property type="molecule type" value="Genomic_DNA"/>
</dbReference>
<evidence type="ECO:0000256" key="1">
    <source>
        <dbReference type="ARBA" id="ARBA00007151"/>
    </source>
</evidence>
<comment type="caution">
    <text evidence="5">The sequence shown here is derived from an EMBL/GenBank/DDBJ whole genome shotgun (WGS) entry which is preliminary data.</text>
</comment>
<sequence length="82" mass="9599">MKLEVPVSVDDRRATIMAFKWLVETAREHEPRRNHTGEFFSDRLAKELIDASDNTGKTVKKKVELHKLCEANKAYAHYRWGK</sequence>
<reference evidence="5" key="1">
    <citation type="submission" date="2021-07" db="EMBL/GenBank/DDBJ databases">
        <authorList>
            <person name="Catto M.A."/>
            <person name="Jacobson A."/>
            <person name="Kennedy G."/>
            <person name="Labadie P."/>
            <person name="Hunt B.G."/>
            <person name="Srinivasan R."/>
        </authorList>
    </citation>
    <scope>NUCLEOTIDE SEQUENCE</scope>
    <source>
        <strain evidence="5">PL_HMW_Pooled</strain>
        <tissue evidence="5">Head</tissue>
    </source>
</reference>
<evidence type="ECO:0000313" key="6">
    <source>
        <dbReference type="Proteomes" id="UP001219518"/>
    </source>
</evidence>
<dbReference type="GO" id="GO:0005840">
    <property type="term" value="C:ribosome"/>
    <property type="evidence" value="ECO:0007669"/>
    <property type="project" value="UniProtKB-KW"/>
</dbReference>
<accession>A0AAE1LTS8</accession>
<keyword evidence="2 5" id="KW-0689">Ribosomal protein</keyword>
<comment type="similarity">
    <text evidence="1">Belongs to the universal ribosomal protein uS7 family.</text>
</comment>
<name>A0AAE1LTS8_9NEOP</name>
<organism evidence="5 6">
    <name type="scientific">Frankliniella fusca</name>
    <dbReference type="NCBI Taxonomy" id="407009"/>
    <lineage>
        <taxon>Eukaryota</taxon>
        <taxon>Metazoa</taxon>
        <taxon>Ecdysozoa</taxon>
        <taxon>Arthropoda</taxon>
        <taxon>Hexapoda</taxon>
        <taxon>Insecta</taxon>
        <taxon>Pterygota</taxon>
        <taxon>Neoptera</taxon>
        <taxon>Paraneoptera</taxon>
        <taxon>Thysanoptera</taxon>
        <taxon>Terebrantia</taxon>
        <taxon>Thripoidea</taxon>
        <taxon>Thripidae</taxon>
        <taxon>Frankliniella</taxon>
    </lineage>
</organism>
<protein>
    <submittedName>
        <fullName evidence="5">30S ribosomal protein S7</fullName>
    </submittedName>
</protein>
<dbReference type="SUPFAM" id="SSF47973">
    <property type="entry name" value="Ribosomal protein S7"/>
    <property type="match status" value="1"/>
</dbReference>
<feature type="domain" description="Small ribosomal subunit protein uS7" evidence="4">
    <location>
        <begin position="3"/>
        <end position="73"/>
    </location>
</feature>
<evidence type="ECO:0000256" key="2">
    <source>
        <dbReference type="ARBA" id="ARBA00022980"/>
    </source>
</evidence>
<keyword evidence="3" id="KW-0687">Ribonucleoprotein</keyword>
<dbReference type="Gene3D" id="1.10.455.10">
    <property type="entry name" value="Ribosomal protein S7 domain"/>
    <property type="match status" value="1"/>
</dbReference>
<reference evidence="5" key="2">
    <citation type="journal article" date="2023" name="BMC Genomics">
        <title>Pest status, molecular evolution, and epigenetic factors derived from the genome assembly of Frankliniella fusca, a thysanopteran phytovirus vector.</title>
        <authorList>
            <person name="Catto M.A."/>
            <person name="Labadie P.E."/>
            <person name="Jacobson A.L."/>
            <person name="Kennedy G.G."/>
            <person name="Srinivasan R."/>
            <person name="Hunt B.G."/>
        </authorList>
    </citation>
    <scope>NUCLEOTIDE SEQUENCE</scope>
    <source>
        <strain evidence="5">PL_HMW_Pooled</strain>
    </source>
</reference>
<proteinExistence type="inferred from homology"/>